<dbReference type="RefSeq" id="WP_375524674.1">
    <property type="nucleotide sequence ID" value="NZ_JBHILM010000007.1"/>
</dbReference>
<reference evidence="1 2" key="1">
    <citation type="submission" date="2024-09" db="EMBL/GenBank/DDBJ databases">
        <authorList>
            <person name="Ruan L."/>
        </authorList>
    </citation>
    <scope>NUCLEOTIDE SEQUENCE [LARGE SCALE GENOMIC DNA]</scope>
    <source>
        <strain evidence="1 2">D33</strain>
    </source>
</reference>
<comment type="caution">
    <text evidence="1">The sequence shown here is derived from an EMBL/GenBank/DDBJ whole genome shotgun (WGS) entry which is preliminary data.</text>
</comment>
<protein>
    <submittedName>
        <fullName evidence="1">Uncharacterized protein</fullName>
    </submittedName>
</protein>
<organism evidence="1 2">
    <name type="scientific">Paenibacillus terreus</name>
    <dbReference type="NCBI Taxonomy" id="1387834"/>
    <lineage>
        <taxon>Bacteria</taxon>
        <taxon>Bacillati</taxon>
        <taxon>Bacillota</taxon>
        <taxon>Bacilli</taxon>
        <taxon>Bacillales</taxon>
        <taxon>Paenibacillaceae</taxon>
        <taxon>Paenibacillus</taxon>
    </lineage>
</organism>
<evidence type="ECO:0000313" key="1">
    <source>
        <dbReference type="EMBL" id="MFB5680878.1"/>
    </source>
</evidence>
<keyword evidence="2" id="KW-1185">Reference proteome</keyword>
<dbReference type="EMBL" id="JBHILM010000007">
    <property type="protein sequence ID" value="MFB5680878.1"/>
    <property type="molecule type" value="Genomic_DNA"/>
</dbReference>
<proteinExistence type="predicted"/>
<gene>
    <name evidence="1" type="ORF">ACE3NQ_08155</name>
</gene>
<accession>A0ABV5B5C2</accession>
<name>A0ABV5B5C2_9BACL</name>
<dbReference type="Proteomes" id="UP001580407">
    <property type="component" value="Unassembled WGS sequence"/>
</dbReference>
<sequence length="126" mass="14322">MARKIILIDTNFCNPDTGQPVVPPLVIEKFGLSVGDNVVTYQDEDEWEGVIHFDSSQQEDLQWYIELDPGTHKEASSERVIGRDEDYRNGVADGELIARIKIAEELLNNGFDLETAQKLQNYRLNV</sequence>
<evidence type="ECO:0000313" key="2">
    <source>
        <dbReference type="Proteomes" id="UP001580407"/>
    </source>
</evidence>